<name>A0AAD2KKC6_ACHAE</name>
<dbReference type="SUPFAM" id="SSF51735">
    <property type="entry name" value="NAD(P)-binding Rossmann-fold domains"/>
    <property type="match status" value="1"/>
</dbReference>
<protein>
    <recommendedName>
        <fullName evidence="3">3-oxoacyl-[acyl-carrier-protein] reductase FabG</fullName>
    </recommendedName>
</protein>
<dbReference type="AlphaFoldDB" id="A0AAD2KKC6"/>
<organism evidence="1 2">
    <name type="scientific">Achromobacter aegrifaciens</name>
    <dbReference type="NCBI Taxonomy" id="1287736"/>
    <lineage>
        <taxon>Bacteria</taxon>
        <taxon>Pseudomonadati</taxon>
        <taxon>Pseudomonadota</taxon>
        <taxon>Betaproteobacteria</taxon>
        <taxon>Burkholderiales</taxon>
        <taxon>Alcaligenaceae</taxon>
        <taxon>Achromobacter</taxon>
    </lineage>
</organism>
<comment type="caution">
    <text evidence="1">The sequence shown here is derived from an EMBL/GenBank/DDBJ whole genome shotgun (WGS) entry which is preliminary data.</text>
</comment>
<dbReference type="InterPro" id="IPR036291">
    <property type="entry name" value="NAD(P)-bd_dom_sf"/>
</dbReference>
<gene>
    <name evidence="1" type="ORF">ERS370000_02937</name>
</gene>
<dbReference type="Proteomes" id="UP000044098">
    <property type="component" value="Unassembled WGS sequence"/>
</dbReference>
<dbReference type="Gene3D" id="3.40.50.720">
    <property type="entry name" value="NAD(P)-binding Rossmann-like Domain"/>
    <property type="match status" value="1"/>
</dbReference>
<evidence type="ECO:0000313" key="1">
    <source>
        <dbReference type="EMBL" id="CUJ15735.1"/>
    </source>
</evidence>
<dbReference type="EMBL" id="CYTK01000004">
    <property type="protein sequence ID" value="CUJ15735.1"/>
    <property type="molecule type" value="Genomic_DNA"/>
</dbReference>
<evidence type="ECO:0008006" key="3">
    <source>
        <dbReference type="Google" id="ProtNLM"/>
    </source>
</evidence>
<sequence>MFLLGPEASFITGADLPVDGGMTGGGVYWRIGKSTGNL</sequence>
<accession>A0AAD2KKC6</accession>
<proteinExistence type="predicted"/>
<evidence type="ECO:0000313" key="2">
    <source>
        <dbReference type="Proteomes" id="UP000044098"/>
    </source>
</evidence>
<reference evidence="1 2" key="1">
    <citation type="submission" date="2015-09" db="EMBL/GenBank/DDBJ databases">
        <authorList>
            <consortium name="Pathogen Informatics"/>
        </authorList>
    </citation>
    <scope>NUCLEOTIDE SEQUENCE [LARGE SCALE GENOMIC DNA]</scope>
    <source>
        <strain evidence="1 2">2789STDY5608625</strain>
    </source>
</reference>